<accession>A0A7J6L4J5</accession>
<evidence type="ECO:0000256" key="1">
    <source>
        <dbReference type="SAM" id="Phobius"/>
    </source>
</evidence>
<feature type="transmembrane region" description="Helical" evidence="1">
    <location>
        <begin position="120"/>
        <end position="139"/>
    </location>
</feature>
<evidence type="ECO:0000256" key="2">
    <source>
        <dbReference type="SAM" id="SignalP"/>
    </source>
</evidence>
<gene>
    <name evidence="3" type="ORF">FOL46_008894</name>
</gene>
<keyword evidence="1" id="KW-0812">Transmembrane</keyword>
<feature type="chain" id="PRO_5029561076" description="DUF1279 domain-containing protein" evidence="2">
    <location>
        <begin position="23"/>
        <end position="205"/>
    </location>
</feature>
<feature type="non-terminal residue" evidence="3">
    <location>
        <position position="1"/>
    </location>
</feature>
<evidence type="ECO:0000313" key="3">
    <source>
        <dbReference type="EMBL" id="KAF4654069.1"/>
    </source>
</evidence>
<evidence type="ECO:0008006" key="5">
    <source>
        <dbReference type="Google" id="ProtNLM"/>
    </source>
</evidence>
<comment type="caution">
    <text evidence="3">The sequence shown here is derived from an EMBL/GenBank/DDBJ whole genome shotgun (WGS) entry which is preliminary data.</text>
</comment>
<dbReference type="AlphaFoldDB" id="A0A7J6L4J5"/>
<keyword evidence="2" id="KW-0732">Signal</keyword>
<dbReference type="Proteomes" id="UP000572268">
    <property type="component" value="Unassembled WGS sequence"/>
</dbReference>
<protein>
    <recommendedName>
        <fullName evidence="5">DUF1279 domain-containing protein</fullName>
    </recommendedName>
</protein>
<sequence length="205" mass="22517">LLLLLLLLLLLMSLLFPSFSSSSSFSVLRQGCGLAATTAAIGSRRSLSTVSKGKVPVMITTPPRRLLCTTRNDHDVNDRLSLLENRVKVLEDKQVTATAGGGGPKPKGLYGYMQTYGLPFVFWYGLLYVGGGIAWFLIFEYDYVSYDYVHNKLSSLGLEKYIRDIDPTLGKLGIAIAVNEISEVIRLPFALATIAPLVKWVLLSN</sequence>
<name>A0A7J6L4J5_PEROL</name>
<proteinExistence type="predicted"/>
<evidence type="ECO:0000313" key="4">
    <source>
        <dbReference type="Proteomes" id="UP000572268"/>
    </source>
</evidence>
<feature type="signal peptide" evidence="2">
    <location>
        <begin position="1"/>
        <end position="22"/>
    </location>
</feature>
<organism evidence="3 4">
    <name type="scientific">Perkinsus olseni</name>
    <name type="common">Perkinsus atlanticus</name>
    <dbReference type="NCBI Taxonomy" id="32597"/>
    <lineage>
        <taxon>Eukaryota</taxon>
        <taxon>Sar</taxon>
        <taxon>Alveolata</taxon>
        <taxon>Perkinsozoa</taxon>
        <taxon>Perkinsea</taxon>
        <taxon>Perkinsida</taxon>
        <taxon>Perkinsidae</taxon>
        <taxon>Perkinsus</taxon>
    </lineage>
</organism>
<reference evidence="3 4" key="1">
    <citation type="submission" date="2020-04" db="EMBL/GenBank/DDBJ databases">
        <title>Perkinsus olseni comparative genomics.</title>
        <authorList>
            <person name="Bogema D.R."/>
        </authorList>
    </citation>
    <scope>NUCLEOTIDE SEQUENCE [LARGE SCALE GENOMIC DNA]</scope>
    <source>
        <strain evidence="3">ATCC PRA-31</strain>
    </source>
</reference>
<dbReference type="EMBL" id="JABANN010000750">
    <property type="protein sequence ID" value="KAF4654069.1"/>
    <property type="molecule type" value="Genomic_DNA"/>
</dbReference>
<keyword evidence="1" id="KW-1133">Transmembrane helix</keyword>
<keyword evidence="1" id="KW-0472">Membrane</keyword>